<comment type="similarity">
    <text evidence="1">Belongs to the HGH1 family.</text>
</comment>
<organism evidence="7">
    <name type="scientific">Soboliphyme baturini</name>
    <dbReference type="NCBI Taxonomy" id="241478"/>
    <lineage>
        <taxon>Eukaryota</taxon>
        <taxon>Metazoa</taxon>
        <taxon>Ecdysozoa</taxon>
        <taxon>Nematoda</taxon>
        <taxon>Enoplea</taxon>
        <taxon>Dorylaimia</taxon>
        <taxon>Dioctophymatida</taxon>
        <taxon>Dioctophymatoidea</taxon>
        <taxon>Soboliphymatidae</taxon>
        <taxon>Soboliphyme</taxon>
    </lineage>
</organism>
<evidence type="ECO:0000313" key="5">
    <source>
        <dbReference type="EMBL" id="VDO97716.1"/>
    </source>
</evidence>
<reference evidence="5 6" key="2">
    <citation type="submission" date="2018-11" db="EMBL/GenBank/DDBJ databases">
        <authorList>
            <consortium name="Pathogen Informatics"/>
        </authorList>
    </citation>
    <scope>NUCLEOTIDE SEQUENCE [LARGE SCALE GENOMIC DNA]</scope>
</reference>
<dbReference type="Pfam" id="PF04064">
    <property type="entry name" value="DUF384"/>
    <property type="match status" value="1"/>
</dbReference>
<dbReference type="Proteomes" id="UP000270296">
    <property type="component" value="Unassembled WGS sequence"/>
</dbReference>
<keyword evidence="6" id="KW-1185">Reference proteome</keyword>
<name>A0A183IFS6_9BILA</name>
<dbReference type="InterPro" id="IPR016024">
    <property type="entry name" value="ARM-type_fold"/>
</dbReference>
<evidence type="ECO:0000256" key="2">
    <source>
        <dbReference type="ARBA" id="ARBA00014076"/>
    </source>
</evidence>
<sequence>MANVAEAEGQLRGLLKIASGTDALRKMLETTKSYCSQKIDFLLDEDYDATNSLIAIFRSAADEMDVQRQVMETFVNASASSSEFVAYLLRGATEFMEDAWLWAVDPECSNRHLFAALLSNVTIAADHCVALSRFDSFATNLRRLIGADFDQAGEAQCHCLNIIRNLSQVKEIRDEMIRGDLEGGLDCMKFKCFSTVTSATRSKDPTVKKAAFATIRNFCVDSDLHPFLISQGDKLLTVLLYPLIGPEVLSDDENALMPKDLQYMLPEKTREPDKIIRVHILESLYLLCTTSAGRRWLRESGTYYVLREYHKWETDENADVLCSNVVGVLIRTEEEIGCDNIIRFMFPESSSTNSLS</sequence>
<evidence type="ECO:0000256" key="1">
    <source>
        <dbReference type="ARBA" id="ARBA00006712"/>
    </source>
</evidence>
<feature type="domain" description="Protein HGH1 N-terminal" evidence="3">
    <location>
        <begin position="104"/>
        <end position="277"/>
    </location>
</feature>
<dbReference type="InterPro" id="IPR039717">
    <property type="entry name" value="Hgh1"/>
</dbReference>
<dbReference type="AlphaFoldDB" id="A0A183IFS6"/>
<accession>A0A183IFS6</accession>
<dbReference type="Pfam" id="PF04063">
    <property type="entry name" value="DUF383"/>
    <property type="match status" value="1"/>
</dbReference>
<evidence type="ECO:0000259" key="4">
    <source>
        <dbReference type="Pfam" id="PF04064"/>
    </source>
</evidence>
<dbReference type="PANTHER" id="PTHR13387">
    <property type="entry name" value="PROTEIN HGH1 HOMOLOG"/>
    <property type="match status" value="1"/>
</dbReference>
<gene>
    <name evidence="5" type="ORF">SBAD_LOCUS2470</name>
</gene>
<reference evidence="7" key="1">
    <citation type="submission" date="2016-06" db="UniProtKB">
        <authorList>
            <consortium name="WormBaseParasite"/>
        </authorList>
    </citation>
    <scope>IDENTIFICATION</scope>
</reference>
<evidence type="ECO:0000313" key="6">
    <source>
        <dbReference type="Proteomes" id="UP000270296"/>
    </source>
</evidence>
<evidence type="ECO:0000259" key="3">
    <source>
        <dbReference type="Pfam" id="PF04063"/>
    </source>
</evidence>
<dbReference type="PANTHER" id="PTHR13387:SF9">
    <property type="entry name" value="PROTEIN HGH1 HOMOLOG"/>
    <property type="match status" value="1"/>
</dbReference>
<dbReference type="InterPro" id="IPR007205">
    <property type="entry name" value="Protein_HGH1_N"/>
</dbReference>
<protein>
    <recommendedName>
        <fullName evidence="2">Protein HGH1 homolog</fullName>
    </recommendedName>
</protein>
<dbReference type="EMBL" id="UZAM01007241">
    <property type="protein sequence ID" value="VDO97716.1"/>
    <property type="molecule type" value="Genomic_DNA"/>
</dbReference>
<feature type="domain" description="Protein HGH1 C-terminal" evidence="4">
    <location>
        <begin position="283"/>
        <end position="336"/>
    </location>
</feature>
<dbReference type="InterPro" id="IPR007206">
    <property type="entry name" value="Protein_HGH1_C"/>
</dbReference>
<proteinExistence type="inferred from homology"/>
<dbReference type="OrthoDB" id="338814at2759"/>
<dbReference type="SUPFAM" id="SSF48371">
    <property type="entry name" value="ARM repeat"/>
    <property type="match status" value="1"/>
</dbReference>
<dbReference type="InterPro" id="IPR011989">
    <property type="entry name" value="ARM-like"/>
</dbReference>
<dbReference type="Gene3D" id="1.25.10.10">
    <property type="entry name" value="Leucine-rich Repeat Variant"/>
    <property type="match status" value="1"/>
</dbReference>
<dbReference type="WBParaSite" id="SBAD_0000258701-mRNA-1">
    <property type="protein sequence ID" value="SBAD_0000258701-mRNA-1"/>
    <property type="gene ID" value="SBAD_0000258701"/>
</dbReference>
<evidence type="ECO:0000313" key="7">
    <source>
        <dbReference type="WBParaSite" id="SBAD_0000258701-mRNA-1"/>
    </source>
</evidence>